<keyword evidence="3" id="KW-1185">Reference proteome</keyword>
<reference evidence="2 3" key="1">
    <citation type="journal article" date="2019" name="Front. Microbiol.">
        <title>Genomic Features for Desiccation Tolerance and Sugar Biosynthesis in the Extremophile Gloeocapsopsis sp. UTEX B3054.</title>
        <authorList>
            <person name="Urrejola C."/>
            <person name="Alcorta J."/>
            <person name="Salas L."/>
            <person name="Vasquez M."/>
            <person name="Polz M.F."/>
            <person name="Vicuna R."/>
            <person name="Diez B."/>
        </authorList>
    </citation>
    <scope>NUCLEOTIDE SEQUENCE [LARGE SCALE GENOMIC DNA]</scope>
    <source>
        <strain evidence="2 3">1H9</strain>
    </source>
</reference>
<evidence type="ECO:0000313" key="3">
    <source>
        <dbReference type="Proteomes" id="UP000441797"/>
    </source>
</evidence>
<dbReference type="OrthoDB" id="9801383at2"/>
<evidence type="ECO:0008006" key="4">
    <source>
        <dbReference type="Google" id="ProtNLM"/>
    </source>
</evidence>
<dbReference type="AlphaFoldDB" id="A0A6N8FYC2"/>
<dbReference type="Proteomes" id="UP000441797">
    <property type="component" value="Unassembled WGS sequence"/>
</dbReference>
<sequence>MSKLTRRQLLVFFGASAGTAVLAPVLGERLLGNGSTYAQTTAPLSFTPVRLPHPLPIYQKQVSYLPTGIGKGNILQPESDARLTNYTVFDDVIVPPEYERYVIVRWGDRVFPNPDEYFGYNCDYTSFVPIQGNLNDGYLVVNHEYVSYPFSQLAPETSEDVTDTAQFPITYPLIVGRNLPNEKNRELLGEFFYNIGLSVIRITRNNQGYYAVVRDSNNRRLHGLSGLRINSQRTDQYKDITSWGTLSYQKGDNNYIIGTGPAAKEVFNLSSDGLGNKIIGTGFNCSGGTTPWNTILSAEENFQASSAFFNGVTEAVKPDGTQLEYIEGTVGAEFGLVGEKYGWMVEVDPYNPNFRPRKHTALGRFRHENIAFRAEAGKKLIGYMGDDRRGGHTWKFVSKGTLVNPIDGNNRKDNSVLFEEGTLYVAKYNPPSDPNQAEGTGEWIPLVLNTTTNPISPSVLASVELAALGTASRDGLIKLPSRLSTGQEVDGGGFDVTITNEATALPPYKGKKLSDFYTSQGAVLVDAFLAANLVGGTPTARPEDLEVNPRNPQEVFIAYTDGAAGSDGYPDSRIFVVSKYSEAITAAQPSGALFKIIEDSADGTGRTFRWQRFIKGGEAGSEPGDGFANVDNLAFDNQGNIWGVTDMSTSAHNGFDTGAAGTPLDIEHTVVGAESPSVIDSNLNVETSNLIGVFGNNWLFFVPTSGQDAGELVPFAYGPPRCEMTGPTFIGNDTLIIAVQHPGENCPFTPQVTLSRDIEMLNLDGTLFNQKRTVPRGSNWPSNIEGKRQGPPRPSVIGIRRKDGKSTFV</sequence>
<dbReference type="PANTHER" id="PTHR35399">
    <property type="entry name" value="SLR8030 PROTEIN"/>
    <property type="match status" value="1"/>
</dbReference>
<evidence type="ECO:0000313" key="2">
    <source>
        <dbReference type="EMBL" id="MUL37127.1"/>
    </source>
</evidence>
<accession>A0A6N8FYC2</accession>
<evidence type="ECO:0000256" key="1">
    <source>
        <dbReference type="SAM" id="MobiDB-lite"/>
    </source>
</evidence>
<dbReference type="InterPro" id="IPR008557">
    <property type="entry name" value="PhoX"/>
</dbReference>
<proteinExistence type="predicted"/>
<gene>
    <name evidence="2" type="ORF">BWI75_12445</name>
</gene>
<feature type="compositionally biased region" description="Basic and acidic residues" evidence="1">
    <location>
        <begin position="800"/>
        <end position="809"/>
    </location>
</feature>
<organism evidence="2 3">
    <name type="scientific">Gloeocapsopsis dulcis AAB1 = 1H9</name>
    <dbReference type="NCBI Taxonomy" id="1433147"/>
    <lineage>
        <taxon>Bacteria</taxon>
        <taxon>Bacillati</taxon>
        <taxon>Cyanobacteriota</taxon>
        <taxon>Cyanophyceae</taxon>
        <taxon>Oscillatoriophycideae</taxon>
        <taxon>Chroococcales</taxon>
        <taxon>Chroococcaceae</taxon>
        <taxon>Gloeocapsopsis</taxon>
        <taxon>Gloeocapsopsis dulcis</taxon>
    </lineage>
</organism>
<dbReference type="EMBL" id="NAPY01000017">
    <property type="protein sequence ID" value="MUL37127.1"/>
    <property type="molecule type" value="Genomic_DNA"/>
</dbReference>
<dbReference type="InterPro" id="IPR006311">
    <property type="entry name" value="TAT_signal"/>
</dbReference>
<dbReference type="PANTHER" id="PTHR35399:SF2">
    <property type="entry name" value="DUF839 DOMAIN-CONTAINING PROTEIN"/>
    <property type="match status" value="1"/>
</dbReference>
<dbReference type="Pfam" id="PF05787">
    <property type="entry name" value="PhoX"/>
    <property type="match status" value="1"/>
</dbReference>
<feature type="region of interest" description="Disordered" evidence="1">
    <location>
        <begin position="772"/>
        <end position="809"/>
    </location>
</feature>
<dbReference type="PROSITE" id="PS51318">
    <property type="entry name" value="TAT"/>
    <property type="match status" value="1"/>
</dbReference>
<dbReference type="RefSeq" id="WP_105219689.1">
    <property type="nucleotide sequence ID" value="NZ_CAWNSU010000044.1"/>
</dbReference>
<protein>
    <recommendedName>
        <fullName evidence="4">Phosphatase</fullName>
    </recommendedName>
</protein>
<comment type="caution">
    <text evidence="2">The sequence shown here is derived from an EMBL/GenBank/DDBJ whole genome shotgun (WGS) entry which is preliminary data.</text>
</comment>
<name>A0A6N8FYC2_9CHRO</name>